<protein>
    <submittedName>
        <fullName evidence="2">Uncharacterized protein</fullName>
    </submittedName>
</protein>
<feature type="compositionally biased region" description="Low complexity" evidence="1">
    <location>
        <begin position="409"/>
        <end position="429"/>
    </location>
</feature>
<comment type="caution">
    <text evidence="2">The sequence shown here is derived from an EMBL/GenBank/DDBJ whole genome shotgun (WGS) entry which is preliminary data.</text>
</comment>
<keyword evidence="3" id="KW-1185">Reference proteome</keyword>
<gene>
    <name evidence="2" type="ORF">DFH08DRAFT_1070554</name>
</gene>
<evidence type="ECO:0000313" key="3">
    <source>
        <dbReference type="Proteomes" id="UP001218218"/>
    </source>
</evidence>
<organism evidence="2 3">
    <name type="scientific">Mycena albidolilacea</name>
    <dbReference type="NCBI Taxonomy" id="1033008"/>
    <lineage>
        <taxon>Eukaryota</taxon>
        <taxon>Fungi</taxon>
        <taxon>Dikarya</taxon>
        <taxon>Basidiomycota</taxon>
        <taxon>Agaricomycotina</taxon>
        <taxon>Agaricomycetes</taxon>
        <taxon>Agaricomycetidae</taxon>
        <taxon>Agaricales</taxon>
        <taxon>Marasmiineae</taxon>
        <taxon>Mycenaceae</taxon>
        <taxon>Mycena</taxon>
    </lineage>
</organism>
<dbReference type="AlphaFoldDB" id="A0AAD7ATS1"/>
<sequence length="584" mass="63270">MAATNRLLKSAATQAPHGVNAALTKQQAHPRFSYGDLRLSLPKCAVFYANPLKRTDAFSLVSPPLRPSDPASDRYPRPRCPRLARTLIRTLARAHTHSPVVRPPAVWAICAVCAQVTPTPVPAAQMSHTSSASDLRLPTSDLTPAPVFTGAPPLRLHLQHAAANSVHRTHAASRHTESVRGILAPAHCRGCFESIGARIARRRGVRAGEKRPAGCRCEPSQRRACVRRGNAGLERSESMQGSRAVNGHGDAVHPLSAHSQHPAPEILHMQISGISAFSFYHHVLGRGILALGSTSPSPAPLIHVPQPTRPPPTPVPHRPHRIARASSPAPPRPRLLARAPVTCTPIFWAHTRAHTAAPSSPASIVRTRAHFACDHLIWSSTPPCMSDVKPTSKPPHPHYRSPAPPSLAPPSSASSLAPLASVPTPALERPLLRPRLRPRLHPRLCPRSRPPSRPRPSLPGFPAAWLVHRDDTVVVESTQWNHESAPPGVLDIVDCQDPGASPTLRLHVVVSPSTPPLSPTTSVSRAASSLSPTYRPLKYQGPADAEGKKNFFVYYHDHFTLSVTELYRIPRPFASVDDFYGNCY</sequence>
<feature type="region of interest" description="Disordered" evidence="1">
    <location>
        <begin position="386"/>
        <end position="457"/>
    </location>
</feature>
<accession>A0AAD7ATS1</accession>
<proteinExistence type="predicted"/>
<feature type="region of interest" description="Disordered" evidence="1">
    <location>
        <begin position="310"/>
        <end position="335"/>
    </location>
</feature>
<dbReference type="EMBL" id="JARIHO010000001">
    <property type="protein sequence ID" value="KAJ7367724.1"/>
    <property type="molecule type" value="Genomic_DNA"/>
</dbReference>
<dbReference type="Proteomes" id="UP001218218">
    <property type="component" value="Unassembled WGS sequence"/>
</dbReference>
<feature type="compositionally biased region" description="Basic residues" evidence="1">
    <location>
        <begin position="432"/>
        <end position="452"/>
    </location>
</feature>
<name>A0AAD7ATS1_9AGAR</name>
<evidence type="ECO:0000313" key="2">
    <source>
        <dbReference type="EMBL" id="KAJ7367724.1"/>
    </source>
</evidence>
<evidence type="ECO:0000256" key="1">
    <source>
        <dbReference type="SAM" id="MobiDB-lite"/>
    </source>
</evidence>
<reference evidence="2" key="1">
    <citation type="submission" date="2023-03" db="EMBL/GenBank/DDBJ databases">
        <title>Massive genome expansion in bonnet fungi (Mycena s.s.) driven by repeated elements and novel gene families across ecological guilds.</title>
        <authorList>
            <consortium name="Lawrence Berkeley National Laboratory"/>
            <person name="Harder C.B."/>
            <person name="Miyauchi S."/>
            <person name="Viragh M."/>
            <person name="Kuo A."/>
            <person name="Thoen E."/>
            <person name="Andreopoulos B."/>
            <person name="Lu D."/>
            <person name="Skrede I."/>
            <person name="Drula E."/>
            <person name="Henrissat B."/>
            <person name="Morin E."/>
            <person name="Kohler A."/>
            <person name="Barry K."/>
            <person name="LaButti K."/>
            <person name="Morin E."/>
            <person name="Salamov A."/>
            <person name="Lipzen A."/>
            <person name="Mereny Z."/>
            <person name="Hegedus B."/>
            <person name="Baldrian P."/>
            <person name="Stursova M."/>
            <person name="Weitz H."/>
            <person name="Taylor A."/>
            <person name="Grigoriev I.V."/>
            <person name="Nagy L.G."/>
            <person name="Martin F."/>
            <person name="Kauserud H."/>
        </authorList>
    </citation>
    <scope>NUCLEOTIDE SEQUENCE</scope>
    <source>
        <strain evidence="2">CBHHK002</strain>
    </source>
</reference>